<dbReference type="EMBL" id="CM001221">
    <property type="protein sequence ID" value="AET00215.1"/>
    <property type="molecule type" value="Genomic_DNA"/>
</dbReference>
<proteinExistence type="predicted"/>
<reference evidence="2 5" key="2">
    <citation type="journal article" date="2014" name="BMC Genomics">
        <title>An improved genome release (version Mt4.0) for the model legume Medicago truncatula.</title>
        <authorList>
            <person name="Tang H."/>
            <person name="Krishnakumar V."/>
            <person name="Bidwell S."/>
            <person name="Rosen B."/>
            <person name="Chan A."/>
            <person name="Zhou S."/>
            <person name="Gentzbittel L."/>
            <person name="Childs K.L."/>
            <person name="Yandell M."/>
            <person name="Gundlach H."/>
            <person name="Mayer K.F."/>
            <person name="Schwartz D.C."/>
            <person name="Town C.D."/>
        </authorList>
    </citation>
    <scope>GENOME REANNOTATION</scope>
    <source>
        <strain evidence="4 5">cv. Jemalong A17</strain>
    </source>
</reference>
<evidence type="ECO:0000313" key="6">
    <source>
        <dbReference type="Proteomes" id="UP000265566"/>
    </source>
</evidence>
<gene>
    <name evidence="2" type="ordered locus">MTR_5g089580</name>
    <name evidence="3" type="ORF">MtrunA17_Chr5g0441841</name>
</gene>
<evidence type="ECO:0000313" key="3">
    <source>
        <dbReference type="EMBL" id="RHN57567.1"/>
    </source>
</evidence>
<reference evidence="6" key="4">
    <citation type="journal article" date="2018" name="Nat. Plants">
        <title>Whole-genome landscape of Medicago truncatula symbiotic genes.</title>
        <authorList>
            <person name="Pecrix Y."/>
            <person name="Staton S.E."/>
            <person name="Sallet E."/>
            <person name="Lelandais-Briere C."/>
            <person name="Moreau S."/>
            <person name="Carrere S."/>
            <person name="Blein T."/>
            <person name="Jardinaud M.F."/>
            <person name="Latrasse D."/>
            <person name="Zouine M."/>
            <person name="Zahm M."/>
            <person name="Kreplak J."/>
            <person name="Mayjonade B."/>
            <person name="Satge C."/>
            <person name="Perez M."/>
            <person name="Cauet S."/>
            <person name="Marande W."/>
            <person name="Chantry-Darmon C."/>
            <person name="Lopez-Roques C."/>
            <person name="Bouchez O."/>
            <person name="Berard A."/>
            <person name="Debelle F."/>
            <person name="Munos S."/>
            <person name="Bendahmane A."/>
            <person name="Berges H."/>
            <person name="Niebel A."/>
            <person name="Buitink J."/>
            <person name="Frugier F."/>
            <person name="Benhamed M."/>
            <person name="Crespi M."/>
            <person name="Gouzy J."/>
            <person name="Gamas P."/>
        </authorList>
    </citation>
    <scope>NUCLEOTIDE SEQUENCE [LARGE SCALE GENOMIC DNA]</scope>
    <source>
        <strain evidence="6">cv. Jemalong A17</strain>
    </source>
</reference>
<dbReference type="Proteomes" id="UP000002051">
    <property type="component" value="Chromosome 5"/>
</dbReference>
<accession>G7K343</accession>
<dbReference type="Gramene" id="rna33135">
    <property type="protein sequence ID" value="RHN57567.1"/>
    <property type="gene ID" value="gene33135"/>
</dbReference>
<reference evidence="4" key="3">
    <citation type="submission" date="2015-04" db="UniProtKB">
        <authorList>
            <consortium name="EnsemblPlants"/>
        </authorList>
    </citation>
    <scope>IDENTIFICATION</scope>
    <source>
        <strain evidence="4">cv. Jemalong A17</strain>
    </source>
</reference>
<evidence type="ECO:0000313" key="5">
    <source>
        <dbReference type="Proteomes" id="UP000002051"/>
    </source>
</evidence>
<dbReference type="OMA" id="SRISTHQ"/>
<evidence type="ECO:0000256" key="1">
    <source>
        <dbReference type="SAM" id="MobiDB-lite"/>
    </source>
</evidence>
<evidence type="ECO:0000313" key="4">
    <source>
        <dbReference type="EnsemblPlants" id="AET00215"/>
    </source>
</evidence>
<reference evidence="2 5" key="1">
    <citation type="journal article" date="2011" name="Nature">
        <title>The Medicago genome provides insight into the evolution of rhizobial symbioses.</title>
        <authorList>
            <person name="Young N.D."/>
            <person name="Debelle F."/>
            <person name="Oldroyd G.E."/>
            <person name="Geurts R."/>
            <person name="Cannon S.B."/>
            <person name="Udvardi M.K."/>
            <person name="Benedito V.A."/>
            <person name="Mayer K.F."/>
            <person name="Gouzy J."/>
            <person name="Schoof H."/>
            <person name="Van de Peer Y."/>
            <person name="Proost S."/>
            <person name="Cook D.R."/>
            <person name="Meyers B.C."/>
            <person name="Spannagl M."/>
            <person name="Cheung F."/>
            <person name="De Mita S."/>
            <person name="Krishnakumar V."/>
            <person name="Gundlach H."/>
            <person name="Zhou S."/>
            <person name="Mudge J."/>
            <person name="Bharti A.K."/>
            <person name="Murray J.D."/>
            <person name="Naoumkina M.A."/>
            <person name="Rosen B."/>
            <person name="Silverstein K.A."/>
            <person name="Tang H."/>
            <person name="Rombauts S."/>
            <person name="Zhao P.X."/>
            <person name="Zhou P."/>
            <person name="Barbe V."/>
            <person name="Bardou P."/>
            <person name="Bechner M."/>
            <person name="Bellec A."/>
            <person name="Berger A."/>
            <person name="Berges H."/>
            <person name="Bidwell S."/>
            <person name="Bisseling T."/>
            <person name="Choisne N."/>
            <person name="Couloux A."/>
            <person name="Denny R."/>
            <person name="Deshpande S."/>
            <person name="Dai X."/>
            <person name="Doyle J.J."/>
            <person name="Dudez A.M."/>
            <person name="Farmer A.D."/>
            <person name="Fouteau S."/>
            <person name="Franken C."/>
            <person name="Gibelin C."/>
            <person name="Gish J."/>
            <person name="Goldstein S."/>
            <person name="Gonzalez A.J."/>
            <person name="Green P.J."/>
            <person name="Hallab A."/>
            <person name="Hartog M."/>
            <person name="Hua A."/>
            <person name="Humphray S.J."/>
            <person name="Jeong D.H."/>
            <person name="Jing Y."/>
            <person name="Jocker A."/>
            <person name="Kenton S.M."/>
            <person name="Kim D.J."/>
            <person name="Klee K."/>
            <person name="Lai H."/>
            <person name="Lang C."/>
            <person name="Lin S."/>
            <person name="Macmil S.L."/>
            <person name="Magdelenat G."/>
            <person name="Matthews L."/>
            <person name="McCorrison J."/>
            <person name="Monaghan E.L."/>
            <person name="Mun J.H."/>
            <person name="Najar F.Z."/>
            <person name="Nicholson C."/>
            <person name="Noirot C."/>
            <person name="O'Bleness M."/>
            <person name="Paule C.R."/>
            <person name="Poulain J."/>
            <person name="Prion F."/>
            <person name="Qin B."/>
            <person name="Qu C."/>
            <person name="Retzel E.F."/>
            <person name="Riddle C."/>
            <person name="Sallet E."/>
            <person name="Samain S."/>
            <person name="Samson N."/>
            <person name="Sanders I."/>
            <person name="Saurat O."/>
            <person name="Scarpelli C."/>
            <person name="Schiex T."/>
            <person name="Segurens B."/>
            <person name="Severin A.J."/>
            <person name="Sherrier D.J."/>
            <person name="Shi R."/>
            <person name="Sims S."/>
            <person name="Singer S.R."/>
            <person name="Sinharoy S."/>
            <person name="Sterck L."/>
            <person name="Viollet A."/>
            <person name="Wang B.B."/>
            <person name="Wang K."/>
            <person name="Wang M."/>
            <person name="Wang X."/>
            <person name="Warfsmann J."/>
            <person name="Weissenbach J."/>
            <person name="White D.D."/>
            <person name="White J.D."/>
            <person name="Wiley G.B."/>
            <person name="Wincker P."/>
            <person name="Xing Y."/>
            <person name="Yang L."/>
            <person name="Yao Z."/>
            <person name="Ying F."/>
            <person name="Zhai J."/>
            <person name="Zhou L."/>
            <person name="Zuber A."/>
            <person name="Denarie J."/>
            <person name="Dixon R.A."/>
            <person name="May G.D."/>
            <person name="Schwartz D.C."/>
            <person name="Rogers J."/>
            <person name="Quetier F."/>
            <person name="Town C.D."/>
            <person name="Roe B.A."/>
        </authorList>
    </citation>
    <scope>NUCLEOTIDE SEQUENCE [LARGE SCALE GENOMIC DNA]</scope>
    <source>
        <strain evidence="2">A17</strain>
        <strain evidence="4 5">cv. Jemalong A17</strain>
    </source>
</reference>
<dbReference type="EMBL" id="PSQE01000005">
    <property type="protein sequence ID" value="RHN57567.1"/>
    <property type="molecule type" value="Genomic_DNA"/>
</dbReference>
<dbReference type="Proteomes" id="UP000265566">
    <property type="component" value="Chromosome 5"/>
</dbReference>
<keyword evidence="5" id="KW-1185">Reference proteome</keyword>
<name>G7K343_MEDTR</name>
<dbReference type="HOGENOM" id="CLU_164350_0_0_1"/>
<dbReference type="AlphaFoldDB" id="G7K343"/>
<feature type="compositionally biased region" description="Polar residues" evidence="1">
    <location>
        <begin position="31"/>
        <end position="59"/>
    </location>
</feature>
<dbReference type="PaxDb" id="3880-AET00215"/>
<dbReference type="EnsemblPlants" id="AET00215">
    <property type="protein sequence ID" value="AET00215"/>
    <property type="gene ID" value="MTR_5g089580"/>
</dbReference>
<reference evidence="3" key="5">
    <citation type="journal article" date="2018" name="Nat. Plants">
        <title>Whole-genome landscape of Medicago truncatula symbiotic genes.</title>
        <authorList>
            <person name="Pecrix Y."/>
            <person name="Gamas P."/>
            <person name="Carrere S."/>
        </authorList>
    </citation>
    <scope>NUCLEOTIDE SEQUENCE</scope>
    <source>
        <tissue evidence="3">Leaves</tissue>
    </source>
</reference>
<protein>
    <submittedName>
        <fullName evidence="2 4">Uncharacterized protein</fullName>
    </submittedName>
</protein>
<evidence type="ECO:0000313" key="2">
    <source>
        <dbReference type="EMBL" id="AET00215.1"/>
    </source>
</evidence>
<organism evidence="2 5">
    <name type="scientific">Medicago truncatula</name>
    <name type="common">Barrel medic</name>
    <name type="synonym">Medicago tribuloides</name>
    <dbReference type="NCBI Taxonomy" id="3880"/>
    <lineage>
        <taxon>Eukaryota</taxon>
        <taxon>Viridiplantae</taxon>
        <taxon>Streptophyta</taxon>
        <taxon>Embryophyta</taxon>
        <taxon>Tracheophyta</taxon>
        <taxon>Spermatophyta</taxon>
        <taxon>Magnoliopsida</taxon>
        <taxon>eudicotyledons</taxon>
        <taxon>Gunneridae</taxon>
        <taxon>Pentapetalae</taxon>
        <taxon>rosids</taxon>
        <taxon>fabids</taxon>
        <taxon>Fabales</taxon>
        <taxon>Fabaceae</taxon>
        <taxon>Papilionoideae</taxon>
        <taxon>50 kb inversion clade</taxon>
        <taxon>NPAAA clade</taxon>
        <taxon>Hologalegina</taxon>
        <taxon>IRL clade</taxon>
        <taxon>Trifolieae</taxon>
        <taxon>Medicago</taxon>
    </lineage>
</organism>
<sequence length="88" mass="9456">MSRRHRRTPSQAIPSEIFAADIFTKPFDLTPPNTNNLEAQSSTNGATRSTIAQHNTNQEIKAEFAAPPAVTTSPVKPKAPPVNKSAST</sequence>
<feature type="region of interest" description="Disordered" evidence="1">
    <location>
        <begin position="29"/>
        <end position="88"/>
    </location>
</feature>